<dbReference type="KEGG" id="spri:SPRI_1537"/>
<gene>
    <name evidence="1" type="ORF">SPRI_1537</name>
</gene>
<dbReference type="OMA" id="GPHTIGR"/>
<dbReference type="EMBL" id="CP011340">
    <property type="protein sequence ID" value="ALC19843.1"/>
    <property type="molecule type" value="Genomic_DNA"/>
</dbReference>
<dbReference type="Proteomes" id="UP000060513">
    <property type="component" value="Chromosome"/>
</dbReference>
<dbReference type="AlphaFoldDB" id="A0A0M3QHN3"/>
<accession>A0A0M3QHN3</accession>
<dbReference type="GeneID" id="97237401"/>
<evidence type="ECO:0000313" key="1">
    <source>
        <dbReference type="EMBL" id="ALC19843.1"/>
    </source>
</evidence>
<name>A0A0M3QHN3_STRPR</name>
<reference evidence="1 2" key="1">
    <citation type="submission" date="2015-08" db="EMBL/GenBank/DDBJ databases">
        <title>Genome sequence of the pristinamycin over-producing bacterium Streptomyces pristinaespiralis HCCB10218.</title>
        <authorList>
            <person name="Tian J."/>
            <person name="Yang J."/>
            <person name="Li L."/>
            <person name="Ruan L."/>
            <person name="Wei W."/>
            <person name="Zheng G."/>
            <person name="Wei Z."/>
            <person name="Yang S."/>
            <person name="Ge M."/>
            <person name="Jiang W."/>
            <person name="Lu Y."/>
        </authorList>
    </citation>
    <scope>NUCLEOTIDE SEQUENCE [LARGE SCALE GENOMIC DNA]</scope>
    <source>
        <strain evidence="1 2">HCCB 10218</strain>
    </source>
</reference>
<proteinExistence type="predicted"/>
<organism evidence="1">
    <name type="scientific">Streptomyces pristinaespiralis</name>
    <dbReference type="NCBI Taxonomy" id="38300"/>
    <lineage>
        <taxon>Bacteria</taxon>
        <taxon>Bacillati</taxon>
        <taxon>Actinomycetota</taxon>
        <taxon>Actinomycetes</taxon>
        <taxon>Kitasatosporales</taxon>
        <taxon>Streptomycetaceae</taxon>
        <taxon>Streptomyces</taxon>
    </lineage>
</organism>
<dbReference type="PATRIC" id="fig|38300.4.peg.1639"/>
<dbReference type="RefSeq" id="WP_005310028.1">
    <property type="nucleotide sequence ID" value="NZ_CP059696.1"/>
</dbReference>
<protein>
    <submittedName>
        <fullName evidence="1">Uncharacterized protein</fullName>
    </submittedName>
</protein>
<sequence length="247" mass="27113">MKAMTEEDRVTGAWRRIEAWLKSNAPETASFLQPGAGADQIAQAEAEMASSLRAAAAFHRTRNPEGAARLAERVTIPGPLATWWRLVNGTGPELEWDDPEESLVPRAWLPGWQTFISVQGAAALHARNVDVLIEHQDHTGRWVPFAMFDPDGITGLFMDSTPRAGTFGHVADWSLEDWFTADGVPLPAWLESIAAALEEGQGLDLGDGIADRHMWPCLRAGSLRWLDLVSDATELASEGWQPVNDPR</sequence>
<evidence type="ECO:0000313" key="2">
    <source>
        <dbReference type="Proteomes" id="UP000060513"/>
    </source>
</evidence>